<dbReference type="Proteomes" id="UP000248856">
    <property type="component" value="Unassembled WGS sequence"/>
</dbReference>
<organism evidence="1 2">
    <name type="scientific">Paracidovorax anthurii</name>
    <dbReference type="NCBI Taxonomy" id="78229"/>
    <lineage>
        <taxon>Bacteria</taxon>
        <taxon>Pseudomonadati</taxon>
        <taxon>Pseudomonadota</taxon>
        <taxon>Betaproteobacteria</taxon>
        <taxon>Burkholderiales</taxon>
        <taxon>Comamonadaceae</taxon>
        <taxon>Paracidovorax</taxon>
    </lineage>
</organism>
<protein>
    <submittedName>
        <fullName evidence="1">3-oxoadipate CoA-transferase beta subunit</fullName>
    </submittedName>
</protein>
<dbReference type="AlphaFoldDB" id="A0A328YW86"/>
<dbReference type="Gene3D" id="3.40.1080.10">
    <property type="entry name" value="Glutaconate Coenzyme A-transferase"/>
    <property type="match status" value="1"/>
</dbReference>
<keyword evidence="2" id="KW-1185">Reference proteome</keyword>
<dbReference type="EMBL" id="QLTA01000033">
    <property type="protein sequence ID" value="RAR77989.1"/>
    <property type="molecule type" value="Genomic_DNA"/>
</dbReference>
<dbReference type="SUPFAM" id="SSF100950">
    <property type="entry name" value="NagB/RpiA/CoA transferase-like"/>
    <property type="match status" value="1"/>
</dbReference>
<reference evidence="1 2" key="1">
    <citation type="submission" date="2018-06" db="EMBL/GenBank/DDBJ databases">
        <title>Genomic Encyclopedia of Archaeal and Bacterial Type Strains, Phase II (KMG-II): from individual species to whole genera.</title>
        <authorList>
            <person name="Goeker M."/>
        </authorList>
    </citation>
    <scope>NUCLEOTIDE SEQUENCE [LARGE SCALE GENOMIC DNA]</scope>
    <source>
        <strain evidence="1 2">CFPB 3232</strain>
    </source>
</reference>
<gene>
    <name evidence="1" type="ORF">AX018_103327</name>
</gene>
<evidence type="ECO:0000313" key="2">
    <source>
        <dbReference type="Proteomes" id="UP000248856"/>
    </source>
</evidence>
<sequence length="56" mass="5898">MAQCTYPLTGIGCVKRIYIDLATLACTPEGLVLIDAVPGLELAELERLAGLPIRAA</sequence>
<proteinExistence type="predicted"/>
<accession>A0A328YW86</accession>
<comment type="caution">
    <text evidence="1">The sequence shown here is derived from an EMBL/GenBank/DDBJ whole genome shotgun (WGS) entry which is preliminary data.</text>
</comment>
<keyword evidence="1" id="KW-0808">Transferase</keyword>
<evidence type="ECO:0000313" key="1">
    <source>
        <dbReference type="EMBL" id="RAR77989.1"/>
    </source>
</evidence>
<dbReference type="GO" id="GO:0016740">
    <property type="term" value="F:transferase activity"/>
    <property type="evidence" value="ECO:0007669"/>
    <property type="project" value="UniProtKB-KW"/>
</dbReference>
<name>A0A328YW86_9BURK</name>
<dbReference type="InterPro" id="IPR037171">
    <property type="entry name" value="NagB/RpiA_transferase-like"/>
</dbReference>